<dbReference type="EMBL" id="VYXH01002022">
    <property type="protein sequence ID" value="NWQ87079.1"/>
    <property type="molecule type" value="Genomic_DNA"/>
</dbReference>
<dbReference type="PANTHER" id="PTHR21356">
    <property type="entry name" value="ARMADILLO REPEAT CONTAINING 2"/>
    <property type="match status" value="1"/>
</dbReference>
<evidence type="ECO:0000256" key="1">
    <source>
        <dbReference type="PROSITE-ProRule" id="PRU00259"/>
    </source>
</evidence>
<feature type="non-terminal residue" evidence="3">
    <location>
        <position position="1"/>
    </location>
</feature>
<accession>A0A7K4SQ73</accession>
<comment type="caution">
    <text evidence="3">The sequence shown here is derived from an EMBL/GenBank/DDBJ whole genome shotgun (WGS) entry which is preliminary data.</text>
</comment>
<dbReference type="InterPro" id="IPR000225">
    <property type="entry name" value="Armadillo"/>
</dbReference>
<feature type="repeat" description="ARM" evidence="1">
    <location>
        <begin position="720"/>
        <end position="762"/>
    </location>
</feature>
<feature type="region of interest" description="Disordered" evidence="2">
    <location>
        <begin position="229"/>
        <end position="248"/>
    </location>
</feature>
<protein>
    <submittedName>
        <fullName evidence="3">ARMC2 protein</fullName>
    </submittedName>
</protein>
<dbReference type="InterPro" id="IPR038905">
    <property type="entry name" value="ARMC2"/>
</dbReference>
<feature type="non-terminal residue" evidence="3">
    <location>
        <position position="869"/>
    </location>
</feature>
<evidence type="ECO:0000313" key="4">
    <source>
        <dbReference type="Proteomes" id="UP000574691"/>
    </source>
</evidence>
<dbReference type="InterPro" id="IPR011989">
    <property type="entry name" value="ARM-like"/>
</dbReference>
<keyword evidence="4" id="KW-1185">Reference proteome</keyword>
<dbReference type="PROSITE" id="PS50176">
    <property type="entry name" value="ARM_REPEAT"/>
    <property type="match status" value="1"/>
</dbReference>
<reference evidence="3 4" key="1">
    <citation type="submission" date="2019-09" db="EMBL/GenBank/DDBJ databases">
        <title>Bird 10,000 Genomes (B10K) Project - Family phase.</title>
        <authorList>
            <person name="Zhang G."/>
        </authorList>
    </citation>
    <scope>NUCLEOTIDE SEQUENCE [LARGE SCALE GENOMIC DNA]</scope>
    <source>
        <strain evidence="3">B10K-DU-001-64</strain>
        <tissue evidence="3">Muscle</tissue>
    </source>
</reference>
<evidence type="ECO:0000313" key="3">
    <source>
        <dbReference type="EMBL" id="NWQ87079.1"/>
    </source>
</evidence>
<dbReference type="SMART" id="SM00185">
    <property type="entry name" value="ARM"/>
    <property type="match status" value="7"/>
</dbReference>
<proteinExistence type="predicted"/>
<gene>
    <name evidence="3" type="primary">Armc2</name>
    <name evidence="3" type="ORF">BURBIS_R12439</name>
</gene>
<sequence length="869" mass="98744">ALLCSGMQPSKNKNTEKAEPFYWLSVPKQKTSSEIINEARKVLRTVRTRRPFTPTEDQRKLFGSGSSRTPQNRPPSVFSLHASSFDLAESRPVSGVRLSPLDHKPVLVSFAKDEDSAISLPKPPADAAEVRKVSSGRARLFRRTSQGNFLSAKMVPPDQNEEKKLDSEEPAMMNNLWRSNNECLAERRSCTPFNDESRQLICNDHISRSEREDSLKGTAGKFLFQLRGESDQMKKPGTNSSRPRSTGWERRVTGLEDETRINESEEDEIFWHIKILPILHELEKVEDNIGNLCLACTKLYQALNEGNMLGKKFKRRSVLLKILYKLVDIDSDLLCLKLAKIILAMKVDGKNLLSVCKLAFKICRNEKNDYMIQNDRLLDCLLEVLRTEDLQKNNEALLYCMGAIKFMSGNAVLLNEMVNKGAVEKLLQLMKQINNTKENDIYFSNLGHLLVQLTATLRNLADLPPARCQLICNGAVSELCVALEQRMNDKDVCTYIVRIFSKLSSYNDFCAALADCSRCYVLFLALLNKHQKQQDLVIRIIFILGNLTEKNNQAREQFFKERGSVNTLISLFQTYHELDLNAQKWYHERGREEKNHPKHPSEAEDILIKLIRVLANLSIHPSVGAALAAAHRIVELLVTVLEYKSVDDCEELVINAATTINNLSYYKVKSSAVHDKKLHIAETLLKLLMSNNMDGVVEAVRVFGNLSQYHEICDFIMQKKIYKFMIALLDAKNQDVCFSACGVLLNLTVDKNKRGLLMEEGGIGKLVDCLQDFGPADWQLACLICKTLWNYSENITNAASCFGEDTNTLLVLLTSLLDEELALDYSLDTDLRDYHKLYWEREFKPVAEKLLDRIQSHHSFLPTVTITSF</sequence>
<name>A0A7K4SQ73_9CHAR</name>
<evidence type="ECO:0000256" key="2">
    <source>
        <dbReference type="SAM" id="MobiDB-lite"/>
    </source>
</evidence>
<dbReference type="AlphaFoldDB" id="A0A7K4SQ73"/>
<dbReference type="InterPro" id="IPR016024">
    <property type="entry name" value="ARM-type_fold"/>
</dbReference>
<feature type="region of interest" description="Disordered" evidence="2">
    <location>
        <begin position="46"/>
        <end position="76"/>
    </location>
</feature>
<dbReference type="Gene3D" id="1.25.10.10">
    <property type="entry name" value="Leucine-rich Repeat Variant"/>
    <property type="match status" value="3"/>
</dbReference>
<dbReference type="GO" id="GO:0007288">
    <property type="term" value="P:sperm axoneme assembly"/>
    <property type="evidence" value="ECO:0007669"/>
    <property type="project" value="TreeGrafter"/>
</dbReference>
<dbReference type="Proteomes" id="UP000574691">
    <property type="component" value="Unassembled WGS sequence"/>
</dbReference>
<organism evidence="3 4">
    <name type="scientific">Burhinus bistriatus</name>
    <dbReference type="NCBI Taxonomy" id="240201"/>
    <lineage>
        <taxon>Eukaryota</taxon>
        <taxon>Metazoa</taxon>
        <taxon>Chordata</taxon>
        <taxon>Craniata</taxon>
        <taxon>Vertebrata</taxon>
        <taxon>Euteleostomi</taxon>
        <taxon>Archelosauria</taxon>
        <taxon>Archosauria</taxon>
        <taxon>Dinosauria</taxon>
        <taxon>Saurischia</taxon>
        <taxon>Theropoda</taxon>
        <taxon>Coelurosauria</taxon>
        <taxon>Aves</taxon>
        <taxon>Neognathae</taxon>
        <taxon>Neoaves</taxon>
        <taxon>Charadriiformes</taxon>
        <taxon>Burhinidae</taxon>
        <taxon>Burhinus</taxon>
    </lineage>
</organism>
<dbReference type="PANTHER" id="PTHR21356:SF1">
    <property type="entry name" value="ARMADILLO REPEAT-CONTAINING PROTEIN 2"/>
    <property type="match status" value="1"/>
</dbReference>
<dbReference type="SUPFAM" id="SSF48371">
    <property type="entry name" value="ARM repeat"/>
    <property type="match status" value="1"/>
</dbReference>